<dbReference type="EMBL" id="LECT01000054">
    <property type="protein sequence ID" value="KLU01330.1"/>
    <property type="molecule type" value="Genomic_DNA"/>
</dbReference>
<organism evidence="1 2">
    <name type="scientific">Rhodopirellula islandica</name>
    <dbReference type="NCBI Taxonomy" id="595434"/>
    <lineage>
        <taxon>Bacteria</taxon>
        <taxon>Pseudomonadati</taxon>
        <taxon>Planctomycetota</taxon>
        <taxon>Planctomycetia</taxon>
        <taxon>Pirellulales</taxon>
        <taxon>Pirellulaceae</taxon>
        <taxon>Rhodopirellula</taxon>
    </lineage>
</organism>
<dbReference type="STRING" id="595434.RISK_006486"/>
<dbReference type="Proteomes" id="UP000036367">
    <property type="component" value="Unassembled WGS sequence"/>
</dbReference>
<proteinExistence type="predicted"/>
<keyword evidence="2" id="KW-1185">Reference proteome</keyword>
<name>A0A0J1B348_RHOIS</name>
<reference evidence="1" key="1">
    <citation type="submission" date="2015-05" db="EMBL/GenBank/DDBJ databases">
        <title>Permanent draft genome of Rhodopirellula islandicus K833.</title>
        <authorList>
            <person name="Kizina J."/>
            <person name="Richter M."/>
            <person name="Glockner F.O."/>
            <person name="Harder J."/>
        </authorList>
    </citation>
    <scope>NUCLEOTIDE SEQUENCE [LARGE SCALE GENOMIC DNA]</scope>
    <source>
        <strain evidence="1">K833</strain>
    </source>
</reference>
<sequence length="87" mass="9329">MDCRPKQVGRSHSAFELFCQTGLFPRATGAIAQTARVVLPAHSCLPVSLVDWCQRHAVGRDSASSRFAVMIFVDLSHLGAVTGALFG</sequence>
<comment type="caution">
    <text evidence="1">The sequence shown here is derived from an EMBL/GenBank/DDBJ whole genome shotgun (WGS) entry which is preliminary data.</text>
</comment>
<dbReference type="AlphaFoldDB" id="A0A0J1B348"/>
<evidence type="ECO:0000313" key="1">
    <source>
        <dbReference type="EMBL" id="KLU01330.1"/>
    </source>
</evidence>
<dbReference type="PATRIC" id="fig|595434.4.peg.6170"/>
<evidence type="ECO:0000313" key="2">
    <source>
        <dbReference type="Proteomes" id="UP000036367"/>
    </source>
</evidence>
<accession>A0A0J1B348</accession>
<protein>
    <submittedName>
        <fullName evidence="1">Uncharacterized protein</fullName>
    </submittedName>
</protein>
<gene>
    <name evidence="1" type="ORF">RISK_006486</name>
</gene>